<accession>A0A212JF42</accession>
<dbReference type="InterPro" id="IPR054363">
    <property type="entry name" value="GH95_cat"/>
</dbReference>
<dbReference type="Pfam" id="PF22124">
    <property type="entry name" value="Glyco_hydro_95_cat"/>
    <property type="match status" value="1"/>
</dbReference>
<name>A0A212JF42_9BACT</name>
<feature type="domain" description="Alpha fucosidase A-like C-terminal" evidence="3">
    <location>
        <begin position="694"/>
        <end position="757"/>
    </location>
</feature>
<dbReference type="Gene3D" id="1.50.10.10">
    <property type="match status" value="1"/>
</dbReference>
<dbReference type="PANTHER" id="PTHR31084">
    <property type="entry name" value="ALPHA-L-FUCOSIDASE 2"/>
    <property type="match status" value="1"/>
</dbReference>
<feature type="chain" id="PRO_5012487982" evidence="1">
    <location>
        <begin position="21"/>
        <end position="788"/>
    </location>
</feature>
<dbReference type="InterPro" id="IPR012341">
    <property type="entry name" value="6hp_glycosidase-like_sf"/>
</dbReference>
<keyword evidence="1" id="KW-0732">Signal</keyword>
<evidence type="ECO:0000259" key="2">
    <source>
        <dbReference type="Pfam" id="PF14498"/>
    </source>
</evidence>
<dbReference type="InterPro" id="IPR008928">
    <property type="entry name" value="6-hairpin_glycosidase_sf"/>
</dbReference>
<proteinExistence type="predicted"/>
<evidence type="ECO:0000313" key="5">
    <source>
        <dbReference type="EMBL" id="SBV98046.1"/>
    </source>
</evidence>
<feature type="signal peptide" evidence="1">
    <location>
        <begin position="1"/>
        <end position="20"/>
    </location>
</feature>
<dbReference type="PANTHER" id="PTHR31084:SF0">
    <property type="entry name" value="ALPHA-L-FUCOSIDASE 2"/>
    <property type="match status" value="1"/>
</dbReference>
<dbReference type="AlphaFoldDB" id="A0A212JF42"/>
<evidence type="ECO:0000259" key="3">
    <source>
        <dbReference type="Pfam" id="PF21307"/>
    </source>
</evidence>
<dbReference type="RefSeq" id="WP_296948576.1">
    <property type="nucleotide sequence ID" value="NZ_LT599021.1"/>
</dbReference>
<dbReference type="Gene3D" id="2.70.98.50">
    <property type="entry name" value="putative glycoside hydrolase family protein from bacillus halodurans"/>
    <property type="match status" value="1"/>
</dbReference>
<dbReference type="GO" id="GO:0004560">
    <property type="term" value="F:alpha-L-fucosidase activity"/>
    <property type="evidence" value="ECO:0007669"/>
    <property type="project" value="InterPro"/>
</dbReference>
<dbReference type="SUPFAM" id="SSF48208">
    <property type="entry name" value="Six-hairpin glycosidases"/>
    <property type="match status" value="1"/>
</dbReference>
<dbReference type="PIRSF" id="PIRSF007663">
    <property type="entry name" value="UCP007663"/>
    <property type="match status" value="1"/>
</dbReference>
<gene>
    <name evidence="5" type="ORF">KL86DYS2_11379</name>
</gene>
<dbReference type="Pfam" id="PF21307">
    <property type="entry name" value="Glyco_hydro_95_C"/>
    <property type="match status" value="1"/>
</dbReference>
<dbReference type="GO" id="GO:0005975">
    <property type="term" value="P:carbohydrate metabolic process"/>
    <property type="evidence" value="ECO:0007669"/>
    <property type="project" value="InterPro"/>
</dbReference>
<dbReference type="InterPro" id="IPR016518">
    <property type="entry name" value="Alpha-L-fucosidase"/>
</dbReference>
<protein>
    <submittedName>
        <fullName evidence="5">Uncharacterized protein</fullName>
    </submittedName>
</protein>
<organism evidence="5">
    <name type="scientific">uncultured Dysgonomonas sp</name>
    <dbReference type="NCBI Taxonomy" id="206096"/>
    <lineage>
        <taxon>Bacteria</taxon>
        <taxon>Pseudomonadati</taxon>
        <taxon>Bacteroidota</taxon>
        <taxon>Bacteroidia</taxon>
        <taxon>Bacteroidales</taxon>
        <taxon>Dysgonomonadaceae</taxon>
        <taxon>Dysgonomonas</taxon>
        <taxon>environmental samples</taxon>
    </lineage>
</organism>
<sequence length="788" mass="89456">MKFYKLFLLLFIFSWSGLSAQNKQNEWQYYFDKPASIWEESIPLGNGRIGMMPWGGIERERVVLNEISLWSGNKQDADNPEAYKYLGEIRRLLFEKKNKEAQELMYKTFTCKGKGSAGLEYGKFQIFANLYVDFIYPDKSEATQYKRELDMNNALSTVSFSKNDVEYKREYFTSFSDDIGLVKCRASKPGALSLKISLQRDENFKTYASGNTLYIFGQLEAGENHSGMKYLGMVKVINKGGELSATDKEIDIKNANEVTLYVSLATNYNGTNHEKTASDLLNNAGVNYEKLKKKHIAKYQVLFNRVDLTLEKNKNSSLAIDKRLEAFATDKTDYDLAALYMQYGRYLLISSTREGSLPPNLQGLWAPQINTPWNADYHLNINLQMNLWGAEMFNLSELHKPTIEFVKALVEPGEKTAKIYYNSRGWVVHILSNVWGFTSPGEHPSWGATNTAGAWMCQHLWEHYLYTQDKEYLKSVYPTMKGAALFFEDMLIEDPNNGYLVTAPTTSPENAYITPSGDVVSICAGSAMDNQIIRELFTNVVNAAKILEVDNEWIKDISAKKERLAPTSIGKYGQVMEWLEDYEESEIHHRHVSQLYGLHPGNELTYEKTPELMQAAKVTLTRRGDQSTGWSMAWKINFWARLKDGNKAYKLIGDLLKPAENNWGTYPNLFSAHPPMQIDGNFGGSAGIGEMLLQSHEGFIELLPAIPDGWKNGEVRGMKVRGGAEISFKWKDNKIQYIHITATASNQFVIKLTSGKPLIAGTKNYKIEGNRLYLTLNKGNKIEITLNK</sequence>
<dbReference type="InterPro" id="IPR027414">
    <property type="entry name" value="GH95_N_dom"/>
</dbReference>
<dbReference type="Pfam" id="PF14498">
    <property type="entry name" value="Glyco_hyd_65N_2"/>
    <property type="match status" value="1"/>
</dbReference>
<reference evidence="5" key="1">
    <citation type="submission" date="2016-04" db="EMBL/GenBank/DDBJ databases">
        <authorList>
            <person name="Evans L.H."/>
            <person name="Alamgir A."/>
            <person name="Owens N."/>
            <person name="Weber N.D."/>
            <person name="Virtaneva K."/>
            <person name="Barbian K."/>
            <person name="Babar A."/>
            <person name="Rosenke K."/>
        </authorList>
    </citation>
    <scope>NUCLEOTIDE SEQUENCE</scope>
    <source>
        <strain evidence="5">86-2</strain>
    </source>
</reference>
<feature type="domain" description="Glycosyl hydrolase family 95 catalytic" evidence="4">
    <location>
        <begin position="287"/>
        <end position="692"/>
    </location>
</feature>
<evidence type="ECO:0000256" key="1">
    <source>
        <dbReference type="SAM" id="SignalP"/>
    </source>
</evidence>
<evidence type="ECO:0000259" key="4">
    <source>
        <dbReference type="Pfam" id="PF22124"/>
    </source>
</evidence>
<dbReference type="EMBL" id="FLUL01000001">
    <property type="protein sequence ID" value="SBV98046.1"/>
    <property type="molecule type" value="Genomic_DNA"/>
</dbReference>
<dbReference type="InterPro" id="IPR049053">
    <property type="entry name" value="AFCA-like_C"/>
</dbReference>
<feature type="domain" description="Glycosyl hydrolase family 95 N-terminal" evidence="2">
    <location>
        <begin position="31"/>
        <end position="270"/>
    </location>
</feature>